<organism evidence="2 3">
    <name type="scientific">Mesorhizobium calcicola</name>
    <dbReference type="NCBI Taxonomy" id="1300310"/>
    <lineage>
        <taxon>Bacteria</taxon>
        <taxon>Pseudomonadati</taxon>
        <taxon>Pseudomonadota</taxon>
        <taxon>Alphaproteobacteria</taxon>
        <taxon>Hyphomicrobiales</taxon>
        <taxon>Phyllobacteriaceae</taxon>
        <taxon>Mesorhizobium</taxon>
    </lineage>
</organism>
<dbReference type="PROSITE" id="PS51257">
    <property type="entry name" value="PROKAR_LIPOPROTEIN"/>
    <property type="match status" value="1"/>
</dbReference>
<name>A0ABW4WI57_9HYPH</name>
<reference evidence="3" key="1">
    <citation type="journal article" date="2019" name="Int. J. Syst. Evol. Microbiol.">
        <title>The Global Catalogue of Microorganisms (GCM) 10K type strain sequencing project: providing services to taxonomists for standard genome sequencing and annotation.</title>
        <authorList>
            <consortium name="The Broad Institute Genomics Platform"/>
            <consortium name="The Broad Institute Genome Sequencing Center for Infectious Disease"/>
            <person name="Wu L."/>
            <person name="Ma J."/>
        </authorList>
    </citation>
    <scope>NUCLEOTIDE SEQUENCE [LARGE SCALE GENOMIC DNA]</scope>
    <source>
        <strain evidence="3">CGMCC 1.16226</strain>
    </source>
</reference>
<keyword evidence="3" id="KW-1185">Reference proteome</keyword>
<comment type="caution">
    <text evidence="2">The sequence shown here is derived from an EMBL/GenBank/DDBJ whole genome shotgun (WGS) entry which is preliminary data.</text>
</comment>
<dbReference type="RefSeq" id="WP_379023252.1">
    <property type="nucleotide sequence ID" value="NZ_JBHUGY010000038.1"/>
</dbReference>
<evidence type="ECO:0000256" key="1">
    <source>
        <dbReference type="SAM" id="MobiDB-lite"/>
    </source>
</evidence>
<evidence type="ECO:0008006" key="4">
    <source>
        <dbReference type="Google" id="ProtNLM"/>
    </source>
</evidence>
<dbReference type="Proteomes" id="UP001597349">
    <property type="component" value="Unassembled WGS sequence"/>
</dbReference>
<gene>
    <name evidence="2" type="ORF">ACFSQT_25250</name>
</gene>
<protein>
    <recommendedName>
        <fullName evidence="4">Lipoprotein</fullName>
    </recommendedName>
</protein>
<dbReference type="EMBL" id="JBHUGY010000038">
    <property type="protein sequence ID" value="MFD2056255.1"/>
    <property type="molecule type" value="Genomic_DNA"/>
</dbReference>
<feature type="region of interest" description="Disordered" evidence="1">
    <location>
        <begin position="213"/>
        <end position="234"/>
    </location>
</feature>
<evidence type="ECO:0000313" key="2">
    <source>
        <dbReference type="EMBL" id="MFD2056255.1"/>
    </source>
</evidence>
<sequence length="255" mass="27747">MRIKLTKLVVSIGMLSFLQGCSGLEGANGWKYRYGPDPLMPYQTVHTSLINEQDIMDAFATTASRKNADYTWYDTTIVGFNFIDEQCDAYLRELYALDHERDRLKSAISGTGLVVNAILAATPTAKVAMAIVAQAFGLTSQYADTFTNSYLYSGHSSTVLHVVSELQQAYRRQTIADKALINTEPESYQRIRGYLQLCMPPTIEAKIDEALGESKGSSADTNKDSSAGAKAKAVEGKKAVAPASEALPAVTLIPE</sequence>
<accession>A0ABW4WI57</accession>
<proteinExistence type="predicted"/>
<evidence type="ECO:0000313" key="3">
    <source>
        <dbReference type="Proteomes" id="UP001597349"/>
    </source>
</evidence>